<name>A0A8X6I5Q0_TRICU</name>
<reference evidence="2" key="1">
    <citation type="submission" date="2020-07" db="EMBL/GenBank/DDBJ databases">
        <title>Multicomponent nature underlies the extraordinary mechanical properties of spider dragline silk.</title>
        <authorList>
            <person name="Kono N."/>
            <person name="Nakamura H."/>
            <person name="Mori M."/>
            <person name="Yoshida Y."/>
            <person name="Ohtoshi R."/>
            <person name="Malay A.D."/>
            <person name="Moran D.A.P."/>
            <person name="Tomita M."/>
            <person name="Numata K."/>
            <person name="Arakawa K."/>
        </authorList>
    </citation>
    <scope>NUCLEOTIDE SEQUENCE</scope>
</reference>
<keyword evidence="1" id="KW-0812">Transmembrane</keyword>
<dbReference type="AlphaFoldDB" id="A0A8X6I5Q0"/>
<gene>
    <name evidence="2" type="ORF">TNCT_541821</name>
</gene>
<keyword evidence="3" id="KW-1185">Reference proteome</keyword>
<evidence type="ECO:0000313" key="2">
    <source>
        <dbReference type="EMBL" id="GFQ71310.1"/>
    </source>
</evidence>
<keyword evidence="1" id="KW-1133">Transmembrane helix</keyword>
<feature type="non-terminal residue" evidence="2">
    <location>
        <position position="1"/>
    </location>
</feature>
<protein>
    <submittedName>
        <fullName evidence="2">Uncharacterized protein</fullName>
    </submittedName>
</protein>
<accession>A0A8X6I5Q0</accession>
<keyword evidence="1" id="KW-0472">Membrane</keyword>
<feature type="transmembrane region" description="Helical" evidence="1">
    <location>
        <begin position="6"/>
        <end position="37"/>
    </location>
</feature>
<organism evidence="2 3">
    <name type="scientific">Trichonephila clavata</name>
    <name type="common">Joro spider</name>
    <name type="synonym">Nephila clavata</name>
    <dbReference type="NCBI Taxonomy" id="2740835"/>
    <lineage>
        <taxon>Eukaryota</taxon>
        <taxon>Metazoa</taxon>
        <taxon>Ecdysozoa</taxon>
        <taxon>Arthropoda</taxon>
        <taxon>Chelicerata</taxon>
        <taxon>Arachnida</taxon>
        <taxon>Araneae</taxon>
        <taxon>Araneomorphae</taxon>
        <taxon>Entelegynae</taxon>
        <taxon>Araneoidea</taxon>
        <taxon>Nephilidae</taxon>
        <taxon>Trichonephila</taxon>
    </lineage>
</organism>
<dbReference type="EMBL" id="BMAO01030938">
    <property type="protein sequence ID" value="GFQ71310.1"/>
    <property type="molecule type" value="Genomic_DNA"/>
</dbReference>
<evidence type="ECO:0000256" key="1">
    <source>
        <dbReference type="SAM" id="Phobius"/>
    </source>
</evidence>
<dbReference type="Proteomes" id="UP000887116">
    <property type="component" value="Unassembled WGS sequence"/>
</dbReference>
<comment type="caution">
    <text evidence="2">The sequence shown here is derived from an EMBL/GenBank/DDBJ whole genome shotgun (WGS) entry which is preliminary data.</text>
</comment>
<evidence type="ECO:0000313" key="3">
    <source>
        <dbReference type="Proteomes" id="UP000887116"/>
    </source>
</evidence>
<sequence length="47" mass="5459">DYCSLYTLWILIIPNTCTMKGILFLVLLVAVLAMGCYEKQYFEGMEF</sequence>
<proteinExistence type="predicted"/>